<organism evidence="1 2">
    <name type="scientific">Dactylellina haptotyla (strain CBS 200.50)</name>
    <name type="common">Nematode-trapping fungus</name>
    <name type="synonym">Monacrosporium haptotylum</name>
    <dbReference type="NCBI Taxonomy" id="1284197"/>
    <lineage>
        <taxon>Eukaryota</taxon>
        <taxon>Fungi</taxon>
        <taxon>Dikarya</taxon>
        <taxon>Ascomycota</taxon>
        <taxon>Pezizomycotina</taxon>
        <taxon>Orbiliomycetes</taxon>
        <taxon>Orbiliales</taxon>
        <taxon>Orbiliaceae</taxon>
        <taxon>Dactylellina</taxon>
    </lineage>
</organism>
<reference evidence="1 2" key="1">
    <citation type="journal article" date="2013" name="PLoS Genet.">
        <title>Genomic mechanisms accounting for the adaptation to parasitism in nematode-trapping fungi.</title>
        <authorList>
            <person name="Meerupati T."/>
            <person name="Andersson K.M."/>
            <person name="Friman E."/>
            <person name="Kumar D."/>
            <person name="Tunlid A."/>
            <person name="Ahren D."/>
        </authorList>
    </citation>
    <scope>NUCLEOTIDE SEQUENCE [LARGE SCALE GENOMIC DNA]</scope>
    <source>
        <strain evidence="1 2">CBS 200.50</strain>
    </source>
</reference>
<comment type="caution">
    <text evidence="1">The sequence shown here is derived from an EMBL/GenBank/DDBJ whole genome shotgun (WGS) entry which is preliminary data.</text>
</comment>
<proteinExistence type="predicted"/>
<dbReference type="EMBL" id="AQGS01001007">
    <property type="protein sequence ID" value="EPS35856.1"/>
    <property type="molecule type" value="Genomic_DNA"/>
</dbReference>
<evidence type="ECO:0008006" key="3">
    <source>
        <dbReference type="Google" id="ProtNLM"/>
    </source>
</evidence>
<keyword evidence="2" id="KW-1185">Reference proteome</keyword>
<accession>S8A435</accession>
<name>S8A435_DACHA</name>
<dbReference type="GO" id="GO:0008168">
    <property type="term" value="F:methyltransferase activity"/>
    <property type="evidence" value="ECO:0007669"/>
    <property type="project" value="TreeGrafter"/>
</dbReference>
<dbReference type="STRING" id="1284197.S8A435"/>
<dbReference type="InterPro" id="IPR029063">
    <property type="entry name" value="SAM-dependent_MTases_sf"/>
</dbReference>
<dbReference type="HOGENOM" id="CLU_010595_2_3_1"/>
<dbReference type="Pfam" id="PF13489">
    <property type="entry name" value="Methyltransf_23"/>
    <property type="match status" value="1"/>
</dbReference>
<dbReference type="Gene3D" id="3.40.50.150">
    <property type="entry name" value="Vaccinia Virus protein VP39"/>
    <property type="match status" value="1"/>
</dbReference>
<evidence type="ECO:0000313" key="1">
    <source>
        <dbReference type="EMBL" id="EPS35856.1"/>
    </source>
</evidence>
<dbReference type="Proteomes" id="UP000015100">
    <property type="component" value="Unassembled WGS sequence"/>
</dbReference>
<dbReference type="OrthoDB" id="2013972at2759"/>
<dbReference type="PANTHER" id="PTHR43591">
    <property type="entry name" value="METHYLTRANSFERASE"/>
    <property type="match status" value="1"/>
</dbReference>
<dbReference type="AlphaFoldDB" id="S8A435"/>
<dbReference type="PANTHER" id="PTHR43591:SF10">
    <property type="entry name" value="ABC TRANSMEMBRANE TYPE-1 DOMAIN-CONTAINING PROTEIN-RELATED"/>
    <property type="match status" value="1"/>
</dbReference>
<protein>
    <recommendedName>
        <fullName evidence="3">Methyltransferase domain-containing protein</fullName>
    </recommendedName>
</protein>
<dbReference type="SUPFAM" id="SSF53335">
    <property type="entry name" value="S-adenosyl-L-methionine-dependent methyltransferases"/>
    <property type="match status" value="1"/>
</dbReference>
<reference evidence="2" key="2">
    <citation type="submission" date="2013-04" db="EMBL/GenBank/DDBJ databases">
        <title>Genomic mechanisms accounting for the adaptation to parasitism in nematode-trapping fungi.</title>
        <authorList>
            <person name="Ahren D.G."/>
        </authorList>
    </citation>
    <scope>NUCLEOTIDE SEQUENCE [LARGE SCALE GENOMIC DNA]</scope>
    <source>
        <strain evidence="2">CBS 200.50</strain>
    </source>
</reference>
<sequence>MTIALDGKLHAAPLDNPQRIMDIGTGTADIYKSAQIVGNDLSPIQPKCVSFEIDDVESDWTYTPASFDLIFSRYMLGSIQDWPRLFEQIFKALKPGGYIEILEPDSTLRCDDGSLTLESALLEWNKLFVDAAEISGRTLVGAPKYASWLEEAGFVDIKDAKLMLPNSPWPKDKRLKELGGYHMAALTESLQGLSLRLFSHFHKMTVPDIETLLARVRKDIMNKNLHTFYNLHSIVARKPT</sequence>
<evidence type="ECO:0000313" key="2">
    <source>
        <dbReference type="Proteomes" id="UP000015100"/>
    </source>
</evidence>
<gene>
    <name evidence="1" type="ORF">H072_10682</name>
</gene>
<dbReference type="CDD" id="cd02440">
    <property type="entry name" value="AdoMet_MTases"/>
    <property type="match status" value="1"/>
</dbReference>